<dbReference type="Proteomes" id="UP000176814">
    <property type="component" value="Unassembled WGS sequence"/>
</dbReference>
<comment type="caution">
    <text evidence="2">The sequence shown here is derived from an EMBL/GenBank/DDBJ whole genome shotgun (WGS) entry which is preliminary data.</text>
</comment>
<sequence length="108" mass="12163">MKNDTIGYWLLFSIFINLFGVLMVMLGGTGAKYPIFYLILGFAILLFSVLAIIKLLQLNNKDWIPWALIISLILALVSLSSSGVFQIPLYVFGIWAGLRLVNYFKKEG</sequence>
<keyword evidence="1" id="KW-0812">Transmembrane</keyword>
<feature type="transmembrane region" description="Helical" evidence="1">
    <location>
        <begin position="63"/>
        <end position="81"/>
    </location>
</feature>
<feature type="transmembrane region" description="Helical" evidence="1">
    <location>
        <begin position="35"/>
        <end position="56"/>
    </location>
</feature>
<evidence type="ECO:0000313" key="3">
    <source>
        <dbReference type="Proteomes" id="UP000176814"/>
    </source>
</evidence>
<reference evidence="2 3" key="1">
    <citation type="journal article" date="2016" name="Nat. Commun.">
        <title>Thousands of microbial genomes shed light on interconnected biogeochemical processes in an aquifer system.</title>
        <authorList>
            <person name="Anantharaman K."/>
            <person name="Brown C.T."/>
            <person name="Hug L.A."/>
            <person name="Sharon I."/>
            <person name="Castelle C.J."/>
            <person name="Probst A.J."/>
            <person name="Thomas B.C."/>
            <person name="Singh A."/>
            <person name="Wilkins M.J."/>
            <person name="Karaoz U."/>
            <person name="Brodie E.L."/>
            <person name="Williams K.H."/>
            <person name="Hubbard S.S."/>
            <person name="Banfield J.F."/>
        </authorList>
    </citation>
    <scope>NUCLEOTIDE SEQUENCE [LARGE SCALE GENOMIC DNA]</scope>
</reference>
<evidence type="ECO:0000256" key="1">
    <source>
        <dbReference type="SAM" id="Phobius"/>
    </source>
</evidence>
<keyword evidence="1" id="KW-1133">Transmembrane helix</keyword>
<protein>
    <submittedName>
        <fullName evidence="2">Uncharacterized protein</fullName>
    </submittedName>
</protein>
<organism evidence="2 3">
    <name type="scientific">Candidatus Nomurabacteria bacterium RIFCSPLOWO2_01_FULL_40_15</name>
    <dbReference type="NCBI Taxonomy" id="1801772"/>
    <lineage>
        <taxon>Bacteria</taxon>
        <taxon>Candidatus Nomuraibacteriota</taxon>
    </lineage>
</organism>
<evidence type="ECO:0000313" key="2">
    <source>
        <dbReference type="EMBL" id="OGI90399.1"/>
    </source>
</evidence>
<accession>A0A1F6X8E0</accession>
<name>A0A1F6X8E0_9BACT</name>
<feature type="transmembrane region" description="Helical" evidence="1">
    <location>
        <begin position="7"/>
        <end position="29"/>
    </location>
</feature>
<dbReference type="EMBL" id="MFUW01000013">
    <property type="protein sequence ID" value="OGI90399.1"/>
    <property type="molecule type" value="Genomic_DNA"/>
</dbReference>
<keyword evidence="1" id="KW-0472">Membrane</keyword>
<gene>
    <name evidence="2" type="ORF">A2911_00190</name>
</gene>
<dbReference type="AlphaFoldDB" id="A0A1F6X8E0"/>
<proteinExistence type="predicted"/>